<dbReference type="Proteomes" id="UP001162483">
    <property type="component" value="Unassembled WGS sequence"/>
</dbReference>
<gene>
    <name evidence="1" type="ORF">SPARVUS_LOCUS9120060</name>
</gene>
<comment type="caution">
    <text evidence="1">The sequence shown here is derived from an EMBL/GenBank/DDBJ whole genome shotgun (WGS) entry which is preliminary data.</text>
</comment>
<organism evidence="1 2">
    <name type="scientific">Staurois parvus</name>
    <dbReference type="NCBI Taxonomy" id="386267"/>
    <lineage>
        <taxon>Eukaryota</taxon>
        <taxon>Metazoa</taxon>
        <taxon>Chordata</taxon>
        <taxon>Craniata</taxon>
        <taxon>Vertebrata</taxon>
        <taxon>Euteleostomi</taxon>
        <taxon>Amphibia</taxon>
        <taxon>Batrachia</taxon>
        <taxon>Anura</taxon>
        <taxon>Neobatrachia</taxon>
        <taxon>Ranoidea</taxon>
        <taxon>Ranidae</taxon>
        <taxon>Staurois</taxon>
    </lineage>
</organism>
<evidence type="ECO:0000313" key="1">
    <source>
        <dbReference type="EMBL" id="CAI9579601.1"/>
    </source>
</evidence>
<dbReference type="EMBL" id="CATNWA010015111">
    <property type="protein sequence ID" value="CAI9579601.1"/>
    <property type="molecule type" value="Genomic_DNA"/>
</dbReference>
<evidence type="ECO:0000313" key="2">
    <source>
        <dbReference type="Proteomes" id="UP001162483"/>
    </source>
</evidence>
<sequence>GREQCRRGWPFINGLRIHCLCGLPGSAGTEIRCLLCPPDTVKHRCRMGPHTRSRSCDHIGESVIKQIVSKMSLVPSLLTTCEICE</sequence>
<feature type="non-terminal residue" evidence="1">
    <location>
        <position position="1"/>
    </location>
</feature>
<reference evidence="1" key="1">
    <citation type="submission" date="2023-05" db="EMBL/GenBank/DDBJ databases">
        <authorList>
            <person name="Stuckert A."/>
        </authorList>
    </citation>
    <scope>NUCLEOTIDE SEQUENCE</scope>
</reference>
<name>A0ABN9E7K0_9NEOB</name>
<keyword evidence="2" id="KW-1185">Reference proteome</keyword>
<protein>
    <submittedName>
        <fullName evidence="1">Uncharacterized protein</fullName>
    </submittedName>
</protein>
<accession>A0ABN9E7K0</accession>
<proteinExistence type="predicted"/>